<organism evidence="5 6">
    <name type="scientific">Brachybacterium phenoliresistens</name>
    <dbReference type="NCBI Taxonomy" id="396014"/>
    <lineage>
        <taxon>Bacteria</taxon>
        <taxon>Bacillati</taxon>
        <taxon>Actinomycetota</taxon>
        <taxon>Actinomycetes</taxon>
        <taxon>Micrococcales</taxon>
        <taxon>Dermabacteraceae</taxon>
        <taxon>Brachybacterium</taxon>
    </lineage>
</organism>
<dbReference type="Proteomes" id="UP000023067">
    <property type="component" value="Unassembled WGS sequence"/>
</dbReference>
<dbReference type="EMBL" id="JDYK01000003">
    <property type="protein sequence ID" value="EWS82484.1"/>
    <property type="molecule type" value="Genomic_DNA"/>
</dbReference>
<dbReference type="SMART" id="SM00354">
    <property type="entry name" value="HTH_LACI"/>
    <property type="match status" value="1"/>
</dbReference>
<dbReference type="STRING" id="396014.BF93_12320"/>
<evidence type="ECO:0000313" key="6">
    <source>
        <dbReference type="Proteomes" id="UP000023067"/>
    </source>
</evidence>
<keyword evidence="3" id="KW-0804">Transcription</keyword>
<keyword evidence="1" id="KW-0805">Transcription regulation</keyword>
<dbReference type="HOGENOM" id="CLU_037628_6_1_11"/>
<dbReference type="InterPro" id="IPR010982">
    <property type="entry name" value="Lambda_DNA-bd_dom_sf"/>
</dbReference>
<dbReference type="Pfam" id="PF13377">
    <property type="entry name" value="Peripla_BP_3"/>
    <property type="match status" value="1"/>
</dbReference>
<evidence type="ECO:0000259" key="4">
    <source>
        <dbReference type="PROSITE" id="PS50932"/>
    </source>
</evidence>
<dbReference type="CDD" id="cd06267">
    <property type="entry name" value="PBP1_LacI_sugar_binding-like"/>
    <property type="match status" value="1"/>
</dbReference>
<feature type="domain" description="HTH lacI-type" evidence="4">
    <location>
        <begin position="9"/>
        <end position="63"/>
    </location>
</feature>
<dbReference type="InterPro" id="IPR046335">
    <property type="entry name" value="LacI/GalR-like_sensor"/>
</dbReference>
<dbReference type="InterPro" id="IPR000843">
    <property type="entry name" value="HTH_LacI"/>
</dbReference>
<dbReference type="OrthoDB" id="1938857at2"/>
<dbReference type="SUPFAM" id="SSF53822">
    <property type="entry name" value="Periplasmic binding protein-like I"/>
    <property type="match status" value="1"/>
</dbReference>
<evidence type="ECO:0000256" key="2">
    <source>
        <dbReference type="ARBA" id="ARBA00023125"/>
    </source>
</evidence>
<evidence type="ECO:0000313" key="5">
    <source>
        <dbReference type="EMBL" id="EWS82484.1"/>
    </source>
</evidence>
<sequence length="343" mass="36614">MQRKPIRRPTIATMAGDLGVSPATVSYALNDKPGVSPALRERILAHAREVGWVPNFGAKALRLGLTGNIGLVLVRDPEEISREPYYSSVTAGIESATSASGYELLLRFVEGGTAAELDVYRSWAENRRVDGVVLLDLSVDDPRPRALEELGMPFAVLGDHGGDERFVKVVTPESSDAQILVDHVLACGYDACIQLTGPMRYGHETRRADLLRELCAEAGLRHVLAEAPYTIAGGTQAFSRIGDLDGARAAVIASSDLIALGALREIRSRGIDVPRQMGVISWDDSLIAEVAAPAITALDRAPFLKGRCAGELLARLVRNEVEAGTASASGPSTLVPRESTGPR</sequence>
<dbReference type="PANTHER" id="PTHR30146:SF155">
    <property type="entry name" value="ALANINE RACEMASE"/>
    <property type="match status" value="1"/>
</dbReference>
<dbReference type="Pfam" id="PF00356">
    <property type="entry name" value="LacI"/>
    <property type="match status" value="1"/>
</dbReference>
<dbReference type="AlphaFoldDB" id="Z9JWB4"/>
<dbReference type="InterPro" id="IPR028082">
    <property type="entry name" value="Peripla_BP_I"/>
</dbReference>
<proteinExistence type="predicted"/>
<name>Z9JWB4_9MICO</name>
<dbReference type="GO" id="GO:0003700">
    <property type="term" value="F:DNA-binding transcription factor activity"/>
    <property type="evidence" value="ECO:0007669"/>
    <property type="project" value="TreeGrafter"/>
</dbReference>
<dbReference type="PATRIC" id="fig|396014.3.peg.972"/>
<dbReference type="Gene3D" id="1.10.260.40">
    <property type="entry name" value="lambda repressor-like DNA-binding domains"/>
    <property type="match status" value="1"/>
</dbReference>
<evidence type="ECO:0000256" key="1">
    <source>
        <dbReference type="ARBA" id="ARBA00023015"/>
    </source>
</evidence>
<accession>Z9JWB4</accession>
<dbReference type="PANTHER" id="PTHR30146">
    <property type="entry name" value="LACI-RELATED TRANSCRIPTIONAL REPRESSOR"/>
    <property type="match status" value="1"/>
</dbReference>
<dbReference type="CDD" id="cd01392">
    <property type="entry name" value="HTH_LacI"/>
    <property type="match status" value="1"/>
</dbReference>
<dbReference type="PROSITE" id="PS50932">
    <property type="entry name" value="HTH_LACI_2"/>
    <property type="match status" value="1"/>
</dbReference>
<reference evidence="5 6" key="1">
    <citation type="submission" date="2014-02" db="EMBL/GenBank/DDBJ databases">
        <title>Genome sequence of Brachybacterium phenoliresistens strain W13A50.</title>
        <authorList>
            <person name="Wang X."/>
        </authorList>
    </citation>
    <scope>NUCLEOTIDE SEQUENCE [LARGE SCALE GENOMIC DNA]</scope>
    <source>
        <strain evidence="5 6">W13A50</strain>
    </source>
</reference>
<dbReference type="GO" id="GO:0000976">
    <property type="term" value="F:transcription cis-regulatory region binding"/>
    <property type="evidence" value="ECO:0007669"/>
    <property type="project" value="TreeGrafter"/>
</dbReference>
<keyword evidence="6" id="KW-1185">Reference proteome</keyword>
<protein>
    <recommendedName>
        <fullName evidence="4">HTH lacI-type domain-containing protein</fullName>
    </recommendedName>
</protein>
<gene>
    <name evidence="5" type="ORF">BF93_12320</name>
</gene>
<comment type="caution">
    <text evidence="5">The sequence shown here is derived from an EMBL/GenBank/DDBJ whole genome shotgun (WGS) entry which is preliminary data.</text>
</comment>
<keyword evidence="2" id="KW-0238">DNA-binding</keyword>
<dbReference type="Gene3D" id="3.40.50.2300">
    <property type="match status" value="2"/>
</dbReference>
<dbReference type="eggNOG" id="COG1609">
    <property type="taxonomic scope" value="Bacteria"/>
</dbReference>
<evidence type="ECO:0000256" key="3">
    <source>
        <dbReference type="ARBA" id="ARBA00023163"/>
    </source>
</evidence>
<dbReference type="RefSeq" id="WP_038370925.1">
    <property type="nucleotide sequence ID" value="NZ_KK069989.1"/>
</dbReference>
<dbReference type="SUPFAM" id="SSF47413">
    <property type="entry name" value="lambda repressor-like DNA-binding domains"/>
    <property type="match status" value="1"/>
</dbReference>